<evidence type="ECO:0000313" key="1">
    <source>
        <dbReference type="EMBL" id="QHT33968.1"/>
    </source>
</evidence>
<protein>
    <submittedName>
        <fullName evidence="1">Uncharacterized protein</fullName>
    </submittedName>
</protein>
<sequence>MISIDKIVQQLQQCKDSSITLPSVNDSLYVQKTAIEIRKSEMELLNNNFEHLTEANYTMDTELNKESHVKIVTNTTTNTTHSHTNGHGNANPREQDVQTISSKALIIYGENETANIPEIILKLCNKSSFFKQSDWYIYGVKNPESFYKSFLLLSKLDFIIKNKTEKKNEVATFKREMAMQYENYYKSLNYRKLRFPHHEMVHNLTGLDNYVEFDVMQFIADYSKVNYIVLDIINEKYIDVKYTNNDLNANTNNSSNTIDSINDSESINESDPSFVIIIKYAANTYLPLMNSTGNHSFGQDVIDSIISKNFERIVLEKYKEPKDFIIDIKLANSVEGQFLSYNIEDAYNIIDESDDTLHKAIDYHYSMSLEGETANDIRNINKKINDSLLIPNMNNYNPNEDMIDIEEQEEEPMGAPTQYNTQDNTQHNNIRDLLGLQQEPTTAEKPKIVKAILANDLESILSRVPMACDIKKKKTKKEIALELSQQIAKEKKEKEKEAIPNEAIPIEELLNFVSTKKTIVKKEASTNSGKEELKPIAKYNLVDLQTLAKLHRIDTQKMGNCDKKVNKLKAELYEDIKKKM</sequence>
<accession>A0A6C0EY81</accession>
<proteinExistence type="predicted"/>
<dbReference type="EMBL" id="MN738981">
    <property type="protein sequence ID" value="QHT33968.1"/>
    <property type="molecule type" value="Genomic_DNA"/>
</dbReference>
<dbReference type="AlphaFoldDB" id="A0A6C0EY81"/>
<organism evidence="1">
    <name type="scientific">viral metagenome</name>
    <dbReference type="NCBI Taxonomy" id="1070528"/>
    <lineage>
        <taxon>unclassified sequences</taxon>
        <taxon>metagenomes</taxon>
        <taxon>organismal metagenomes</taxon>
    </lineage>
</organism>
<name>A0A6C0EY81_9ZZZZ</name>
<reference evidence="1" key="1">
    <citation type="journal article" date="2020" name="Nature">
        <title>Giant virus diversity and host interactions through global metagenomics.</title>
        <authorList>
            <person name="Schulz F."/>
            <person name="Roux S."/>
            <person name="Paez-Espino D."/>
            <person name="Jungbluth S."/>
            <person name="Walsh D.A."/>
            <person name="Denef V.J."/>
            <person name="McMahon K.D."/>
            <person name="Konstantinidis K.T."/>
            <person name="Eloe-Fadrosh E.A."/>
            <person name="Kyrpides N.C."/>
            <person name="Woyke T."/>
        </authorList>
    </citation>
    <scope>NUCLEOTIDE SEQUENCE</scope>
    <source>
        <strain evidence="1">GVMAG-M-3300009161-52</strain>
    </source>
</reference>